<dbReference type="PANTHER" id="PTHR43776">
    <property type="entry name" value="TRANSPORT ATP-BINDING PROTEIN"/>
    <property type="match status" value="1"/>
</dbReference>
<dbReference type="SMART" id="SM00382">
    <property type="entry name" value="AAA"/>
    <property type="match status" value="2"/>
</dbReference>
<evidence type="ECO:0000256" key="2">
    <source>
        <dbReference type="ARBA" id="ARBA00022448"/>
    </source>
</evidence>
<dbReference type="PROSITE" id="PS50893">
    <property type="entry name" value="ABC_TRANSPORTER_2"/>
    <property type="match status" value="2"/>
</dbReference>
<evidence type="ECO:0000313" key="6">
    <source>
        <dbReference type="EMBL" id="TYA74069.1"/>
    </source>
</evidence>
<accession>A0A5D0HUC1</accession>
<dbReference type="InterPro" id="IPR027417">
    <property type="entry name" value="P-loop_NTPase"/>
</dbReference>
<dbReference type="InterPro" id="IPR050319">
    <property type="entry name" value="ABC_transp_ATP-bind"/>
</dbReference>
<dbReference type="SUPFAM" id="SSF52540">
    <property type="entry name" value="P-loop containing nucleoside triphosphate hydrolases"/>
    <property type="match status" value="2"/>
</dbReference>
<dbReference type="CDD" id="cd03257">
    <property type="entry name" value="ABC_NikE_OppD_transporters"/>
    <property type="match status" value="2"/>
</dbReference>
<dbReference type="OrthoDB" id="1115710at2"/>
<dbReference type="GO" id="GO:0016887">
    <property type="term" value="F:ATP hydrolysis activity"/>
    <property type="evidence" value="ECO:0007669"/>
    <property type="project" value="InterPro"/>
</dbReference>
<sequence>MKQQPVLSVKDLSISFGNNKVIHNISYDLYENEILGIVGESGSGKSVSSLAILGLLPKKISKINSGEILFNQQELTTLSTKAFQSIRGNKIAMIFQEPMSSLNPSMTCGKQVEEILFQHSKLSKVDVKNEVISLFEKVKLPTPERVYKSYPHEISGGQKQRVMIAMAIACKPDILIADEPTTALDVTVQKDIINLLKVLQEETKMSVIFITHDLALISEIANRVLVMYKGNIVEEGKASTIFKSPQHNYTKALINSRPSLDARLKKLPTIQDYLNNAISNEVVTANQRKLEHESIYSKPPLLEVINVEKEYVSKSGWFSKGNTFKAVNDISFKLYEGETLGLVGESGCGKSTLGNAILQLDKATAGQIIYKGTDITKLSTSEVVSLRKEIQIIFQDPYSSLNPRIPVGQAILEPMRVHKLYSSDKERKAKVIEILNKVGLSEEHFNRYPHEFSGGQRQRIGIARTIALQPKLIVCDESVSALDISVQAQVLNLLNELKQTFGFTYIFISHDLAVVKYMSDQLLVMNKGKIEELNDADIIYSNPQKEYTKKLIHAIPKGL</sequence>
<evidence type="ECO:0000313" key="7">
    <source>
        <dbReference type="Proteomes" id="UP000323930"/>
    </source>
</evidence>
<keyword evidence="4 6" id="KW-0067">ATP-binding</keyword>
<dbReference type="Pfam" id="PF08352">
    <property type="entry name" value="oligo_HPY"/>
    <property type="match status" value="1"/>
</dbReference>
<protein>
    <submittedName>
        <fullName evidence="6">ABC transporter ATP-binding protein</fullName>
    </submittedName>
</protein>
<dbReference type="NCBIfam" id="NF007739">
    <property type="entry name" value="PRK10419.1"/>
    <property type="match status" value="2"/>
</dbReference>
<gene>
    <name evidence="6" type="ORF">FUA24_12030</name>
</gene>
<name>A0A5D0HUC1_9FLAO</name>
<comment type="similarity">
    <text evidence="1">Belongs to the ABC transporter superfamily.</text>
</comment>
<organism evidence="6 7">
    <name type="scientific">Seonamhaeicola marinus</name>
    <dbReference type="NCBI Taxonomy" id="1912246"/>
    <lineage>
        <taxon>Bacteria</taxon>
        <taxon>Pseudomonadati</taxon>
        <taxon>Bacteroidota</taxon>
        <taxon>Flavobacteriia</taxon>
        <taxon>Flavobacteriales</taxon>
        <taxon>Flavobacteriaceae</taxon>
    </lineage>
</organism>
<keyword evidence="3" id="KW-0547">Nucleotide-binding</keyword>
<feature type="domain" description="ABC transporter" evidence="5">
    <location>
        <begin position="7"/>
        <end position="254"/>
    </location>
</feature>
<keyword evidence="7" id="KW-1185">Reference proteome</keyword>
<reference evidence="6 7" key="1">
    <citation type="submission" date="2019-08" db="EMBL/GenBank/DDBJ databases">
        <title>Seonamhaeicola sediminis sp. nov., isolated from marine sediment.</title>
        <authorList>
            <person name="Cao W.R."/>
        </authorList>
    </citation>
    <scope>NUCLEOTIDE SEQUENCE [LARGE SCALE GENOMIC DNA]</scope>
    <source>
        <strain evidence="6 7">B011</strain>
    </source>
</reference>
<dbReference type="Gene3D" id="3.40.50.300">
    <property type="entry name" value="P-loop containing nucleotide triphosphate hydrolases"/>
    <property type="match status" value="2"/>
</dbReference>
<dbReference type="InterPro" id="IPR003593">
    <property type="entry name" value="AAA+_ATPase"/>
</dbReference>
<evidence type="ECO:0000256" key="1">
    <source>
        <dbReference type="ARBA" id="ARBA00005417"/>
    </source>
</evidence>
<dbReference type="FunFam" id="3.40.50.300:FF:000016">
    <property type="entry name" value="Oligopeptide ABC transporter ATP-binding component"/>
    <property type="match status" value="2"/>
</dbReference>
<dbReference type="PROSITE" id="PS00211">
    <property type="entry name" value="ABC_TRANSPORTER_1"/>
    <property type="match status" value="2"/>
</dbReference>
<dbReference type="NCBIfam" id="NF008453">
    <property type="entry name" value="PRK11308.1"/>
    <property type="match status" value="2"/>
</dbReference>
<evidence type="ECO:0000256" key="4">
    <source>
        <dbReference type="ARBA" id="ARBA00022840"/>
    </source>
</evidence>
<evidence type="ECO:0000259" key="5">
    <source>
        <dbReference type="PROSITE" id="PS50893"/>
    </source>
</evidence>
<dbReference type="RefSeq" id="WP_148542609.1">
    <property type="nucleotide sequence ID" value="NZ_VSDQ01000679.1"/>
</dbReference>
<evidence type="ECO:0000256" key="3">
    <source>
        <dbReference type="ARBA" id="ARBA00022741"/>
    </source>
</evidence>
<keyword evidence="2" id="KW-0813">Transport</keyword>
<dbReference type="Proteomes" id="UP000323930">
    <property type="component" value="Unassembled WGS sequence"/>
</dbReference>
<dbReference type="EMBL" id="VSDQ01000679">
    <property type="protein sequence ID" value="TYA74069.1"/>
    <property type="molecule type" value="Genomic_DNA"/>
</dbReference>
<comment type="caution">
    <text evidence="6">The sequence shown here is derived from an EMBL/GenBank/DDBJ whole genome shotgun (WGS) entry which is preliminary data.</text>
</comment>
<dbReference type="InterPro" id="IPR017871">
    <property type="entry name" value="ABC_transporter-like_CS"/>
</dbReference>
<dbReference type="GO" id="GO:0015833">
    <property type="term" value="P:peptide transport"/>
    <property type="evidence" value="ECO:0007669"/>
    <property type="project" value="InterPro"/>
</dbReference>
<dbReference type="InterPro" id="IPR013563">
    <property type="entry name" value="Oligopep_ABC_C"/>
</dbReference>
<feature type="domain" description="ABC transporter" evidence="5">
    <location>
        <begin position="302"/>
        <end position="552"/>
    </location>
</feature>
<dbReference type="GO" id="GO:0005524">
    <property type="term" value="F:ATP binding"/>
    <property type="evidence" value="ECO:0007669"/>
    <property type="project" value="UniProtKB-KW"/>
</dbReference>
<dbReference type="AlphaFoldDB" id="A0A5D0HUC1"/>
<dbReference type="InterPro" id="IPR003439">
    <property type="entry name" value="ABC_transporter-like_ATP-bd"/>
</dbReference>
<dbReference type="GO" id="GO:0055085">
    <property type="term" value="P:transmembrane transport"/>
    <property type="evidence" value="ECO:0007669"/>
    <property type="project" value="UniProtKB-ARBA"/>
</dbReference>
<proteinExistence type="inferred from homology"/>
<dbReference type="Pfam" id="PF00005">
    <property type="entry name" value="ABC_tran"/>
    <property type="match status" value="2"/>
</dbReference>
<dbReference type="PANTHER" id="PTHR43776:SF7">
    <property type="entry name" value="D,D-DIPEPTIDE TRANSPORT ATP-BINDING PROTEIN DDPF-RELATED"/>
    <property type="match status" value="1"/>
</dbReference>